<proteinExistence type="predicted"/>
<name>A0A9E7E991_9LILI</name>
<organism evidence="1 2">
    <name type="scientific">Musa troglodytarum</name>
    <name type="common">fe'i banana</name>
    <dbReference type="NCBI Taxonomy" id="320322"/>
    <lineage>
        <taxon>Eukaryota</taxon>
        <taxon>Viridiplantae</taxon>
        <taxon>Streptophyta</taxon>
        <taxon>Embryophyta</taxon>
        <taxon>Tracheophyta</taxon>
        <taxon>Spermatophyta</taxon>
        <taxon>Magnoliopsida</taxon>
        <taxon>Liliopsida</taxon>
        <taxon>Zingiberales</taxon>
        <taxon>Musaceae</taxon>
        <taxon>Musa</taxon>
    </lineage>
</organism>
<evidence type="ECO:0000313" key="1">
    <source>
        <dbReference type="EMBL" id="URD72806.1"/>
    </source>
</evidence>
<keyword evidence="2" id="KW-1185">Reference proteome</keyword>
<dbReference type="EMBL" id="CP097502">
    <property type="protein sequence ID" value="URD72806.1"/>
    <property type="molecule type" value="Genomic_DNA"/>
</dbReference>
<dbReference type="Proteomes" id="UP001055439">
    <property type="component" value="Chromosome 1"/>
</dbReference>
<dbReference type="AlphaFoldDB" id="A0A9E7E991"/>
<dbReference type="OrthoDB" id="1938922at2759"/>
<evidence type="ECO:0000313" key="2">
    <source>
        <dbReference type="Proteomes" id="UP001055439"/>
    </source>
</evidence>
<gene>
    <name evidence="1" type="ORF">MUK42_36441</name>
</gene>
<sequence length="196" mass="23123">MISKPSTPSIPNRNPNIRRLTREELKKRSAKGLCWHCDEKWSKEHRCKQGKLLVIELIGEEPKADNVDFDYEDFVVVLGIEWLSTLGDMFLKGRRKSKVTVITSHRMERVFQKAALTTTPESQPITYTITKWRPYLLDQRVMMRCKYPMTEVLKEKLPYFNSKMQLNVKETFLHGLTPGKLKKLSRKRNHWGSRLF</sequence>
<accession>A0A9E7E991</accession>
<reference evidence="1" key="1">
    <citation type="submission" date="2022-05" db="EMBL/GenBank/DDBJ databases">
        <title>The Musa troglodytarum L. genome provides insights into the mechanism of non-climacteric behaviour and enrichment of carotenoids.</title>
        <authorList>
            <person name="Wang J."/>
        </authorList>
    </citation>
    <scope>NUCLEOTIDE SEQUENCE</scope>
    <source>
        <tissue evidence="1">Leaf</tissue>
    </source>
</reference>
<protein>
    <submittedName>
        <fullName evidence="1">Uncharacterized protein</fullName>
    </submittedName>
</protein>